<evidence type="ECO:0000313" key="2">
    <source>
        <dbReference type="EMBL" id="GHA88908.1"/>
    </source>
</evidence>
<name>A0A8J3CNI4_9PROT</name>
<dbReference type="Gene3D" id="3.40.710.10">
    <property type="entry name" value="DD-peptidase/beta-lactamase superfamily"/>
    <property type="match status" value="1"/>
</dbReference>
<accession>A0A8J3CNI4</accession>
<dbReference type="InterPro" id="IPR012338">
    <property type="entry name" value="Beta-lactam/transpept-like"/>
</dbReference>
<reference evidence="2" key="1">
    <citation type="journal article" date="2014" name="Int. J. Syst. Evol. Microbiol.">
        <title>Complete genome sequence of Corynebacterium casei LMG S-19264T (=DSM 44701T), isolated from a smear-ripened cheese.</title>
        <authorList>
            <consortium name="US DOE Joint Genome Institute (JGI-PGF)"/>
            <person name="Walter F."/>
            <person name="Albersmeier A."/>
            <person name="Kalinowski J."/>
            <person name="Ruckert C."/>
        </authorList>
    </citation>
    <scope>NUCLEOTIDE SEQUENCE</scope>
    <source>
        <strain evidence="2">KCTC 32513</strain>
    </source>
</reference>
<dbReference type="PANTHER" id="PTHR43283">
    <property type="entry name" value="BETA-LACTAMASE-RELATED"/>
    <property type="match status" value="1"/>
</dbReference>
<feature type="domain" description="Beta-lactamase-related" evidence="1">
    <location>
        <begin position="38"/>
        <end position="420"/>
    </location>
</feature>
<evidence type="ECO:0000313" key="3">
    <source>
        <dbReference type="Proteomes" id="UP000634004"/>
    </source>
</evidence>
<dbReference type="GO" id="GO:0016787">
    <property type="term" value="F:hydrolase activity"/>
    <property type="evidence" value="ECO:0007669"/>
    <property type="project" value="UniProtKB-KW"/>
</dbReference>
<proteinExistence type="predicted"/>
<dbReference type="EMBL" id="BMZH01000003">
    <property type="protein sequence ID" value="GHA88908.1"/>
    <property type="molecule type" value="Genomic_DNA"/>
</dbReference>
<organism evidence="2 3">
    <name type="scientific">Algimonas arctica</name>
    <dbReference type="NCBI Taxonomy" id="1479486"/>
    <lineage>
        <taxon>Bacteria</taxon>
        <taxon>Pseudomonadati</taxon>
        <taxon>Pseudomonadota</taxon>
        <taxon>Alphaproteobacteria</taxon>
        <taxon>Maricaulales</taxon>
        <taxon>Robiginitomaculaceae</taxon>
        <taxon>Algimonas</taxon>
    </lineage>
</organism>
<dbReference type="Proteomes" id="UP000634004">
    <property type="component" value="Unassembled WGS sequence"/>
</dbReference>
<dbReference type="InterPro" id="IPR050789">
    <property type="entry name" value="Diverse_Enzym_Activities"/>
</dbReference>
<gene>
    <name evidence="2" type="ORF">GCM10009069_09940</name>
</gene>
<keyword evidence="2" id="KW-0378">Hydrolase</keyword>
<reference evidence="2" key="2">
    <citation type="submission" date="2020-09" db="EMBL/GenBank/DDBJ databases">
        <authorList>
            <person name="Sun Q."/>
            <person name="Kim S."/>
        </authorList>
    </citation>
    <scope>NUCLEOTIDE SEQUENCE</scope>
    <source>
        <strain evidence="2">KCTC 32513</strain>
    </source>
</reference>
<protein>
    <submittedName>
        <fullName evidence="2">Serine hydrolase</fullName>
    </submittedName>
</protein>
<evidence type="ECO:0000259" key="1">
    <source>
        <dbReference type="Pfam" id="PF00144"/>
    </source>
</evidence>
<keyword evidence="3" id="KW-1185">Reference proteome</keyword>
<comment type="caution">
    <text evidence="2">The sequence shown here is derived from an EMBL/GenBank/DDBJ whole genome shotgun (WGS) entry which is preliminary data.</text>
</comment>
<dbReference type="Pfam" id="PF00144">
    <property type="entry name" value="Beta-lactamase"/>
    <property type="match status" value="1"/>
</dbReference>
<dbReference type="InterPro" id="IPR001466">
    <property type="entry name" value="Beta-lactam-related"/>
</dbReference>
<dbReference type="AlphaFoldDB" id="A0A8J3CNI4"/>
<dbReference type="PANTHER" id="PTHR43283:SF3">
    <property type="entry name" value="BETA-LACTAMASE FAMILY PROTEIN (AFU_ORTHOLOGUE AFUA_5G07500)"/>
    <property type="match status" value="1"/>
</dbReference>
<sequence length="434" mass="46977">MIPALLLTACGATSSGADAPTQNSAVVKIPAFDTGAMDGLLSTAVTEGDVIGVSALVFDEGQIVYQGAFGLGDRERDVAVTEDTVWRIYSMTKPVTSVVIMDLIEEGKLALTDPAAKYIPALAEMRVASLGEDGVPIYTQQARPMTIEDLLLHRAGLAYGIFGGNPIEEAYAASEIFSWGNTPEGRRESLETKVNKLGHLPLVAQPGAAWYYSLSIDVLGRVAEVVTGQTLDEVMAERIFEPLEMTETGFYVRPDQKDRFASNYMLQPDGSYNMIEDGQNSPYLIDYASNSGGGGLVSTLRDYARFSEMMLNGGRLGDVTILEPETVSLMMQDHMGDGFVTMFPWIGGETGAGFGYGGSVQKTATEAQQLTAGRYPGQWGWGGAARTNMFIDPQNNAYGIIMLQFFGGENPEIHRDFQALTLKETRNDNEISND</sequence>
<dbReference type="SUPFAM" id="SSF56601">
    <property type="entry name" value="beta-lactamase/transpeptidase-like"/>
    <property type="match status" value="1"/>
</dbReference>